<sequence length="40" mass="4168">MQITTPSTTCNGIQLAASLTGLIAFQIPRYTALDSTIAPS</sequence>
<protein>
    <submittedName>
        <fullName evidence="1">Uncharacterized protein</fullName>
    </submittedName>
</protein>
<evidence type="ECO:0000313" key="2">
    <source>
        <dbReference type="Proteomes" id="UP001629230"/>
    </source>
</evidence>
<dbReference type="EMBL" id="JAQQEZ010000015">
    <property type="protein sequence ID" value="MFM0003750.1"/>
    <property type="molecule type" value="Genomic_DNA"/>
</dbReference>
<organism evidence="1 2">
    <name type="scientific">Paraburkholderia dipogonis</name>
    <dbReference type="NCBI Taxonomy" id="1211383"/>
    <lineage>
        <taxon>Bacteria</taxon>
        <taxon>Pseudomonadati</taxon>
        <taxon>Pseudomonadota</taxon>
        <taxon>Betaproteobacteria</taxon>
        <taxon>Burkholderiales</taxon>
        <taxon>Burkholderiaceae</taxon>
        <taxon>Paraburkholderia</taxon>
    </lineage>
</organism>
<name>A0ABW9AT58_9BURK</name>
<dbReference type="RefSeq" id="WP_408178753.1">
    <property type="nucleotide sequence ID" value="NZ_JAQQEZ010000015.1"/>
</dbReference>
<evidence type="ECO:0000313" key="1">
    <source>
        <dbReference type="EMBL" id="MFM0003750.1"/>
    </source>
</evidence>
<dbReference type="Proteomes" id="UP001629230">
    <property type="component" value="Unassembled WGS sequence"/>
</dbReference>
<proteinExistence type="predicted"/>
<keyword evidence="2" id="KW-1185">Reference proteome</keyword>
<accession>A0ABW9AT58</accession>
<gene>
    <name evidence="1" type="ORF">PQR57_22335</name>
</gene>
<reference evidence="1 2" key="1">
    <citation type="journal article" date="2024" name="Chem. Sci.">
        <title>Discovery of megapolipeptins by genome mining of a Burkholderiales bacteria collection.</title>
        <authorList>
            <person name="Paulo B.S."/>
            <person name="Recchia M.J.J."/>
            <person name="Lee S."/>
            <person name="Fergusson C.H."/>
            <person name="Romanowski S.B."/>
            <person name="Hernandez A."/>
            <person name="Krull N."/>
            <person name="Liu D.Y."/>
            <person name="Cavanagh H."/>
            <person name="Bos A."/>
            <person name="Gray C.A."/>
            <person name="Murphy B.T."/>
            <person name="Linington R.G."/>
            <person name="Eustaquio A.S."/>
        </authorList>
    </citation>
    <scope>NUCLEOTIDE SEQUENCE [LARGE SCALE GENOMIC DNA]</scope>
    <source>
        <strain evidence="1 2">RL17-350-BIC-A</strain>
    </source>
</reference>
<comment type="caution">
    <text evidence="1">The sequence shown here is derived from an EMBL/GenBank/DDBJ whole genome shotgun (WGS) entry which is preliminary data.</text>
</comment>